<gene>
    <name evidence="1" type="ORF">RCG21_17320</name>
</gene>
<dbReference type="RefSeq" id="WP_308913478.1">
    <property type="nucleotide sequence ID" value="NZ_JAVGVR010000001.1"/>
</dbReference>
<organism evidence="1 2">
    <name type="scientific">Bacillus salipaludis</name>
    <dbReference type="NCBI Taxonomy" id="2547811"/>
    <lineage>
        <taxon>Bacteria</taxon>
        <taxon>Bacillati</taxon>
        <taxon>Bacillota</taxon>
        <taxon>Bacilli</taxon>
        <taxon>Bacillales</taxon>
        <taxon>Bacillaceae</taxon>
        <taxon>Bacillus</taxon>
    </lineage>
</organism>
<dbReference type="EMBL" id="JAVGVR010000001">
    <property type="protein sequence ID" value="MDQ6598093.1"/>
    <property type="molecule type" value="Genomic_DNA"/>
</dbReference>
<keyword evidence="2" id="KW-1185">Reference proteome</keyword>
<evidence type="ECO:0000313" key="2">
    <source>
        <dbReference type="Proteomes" id="UP001178888"/>
    </source>
</evidence>
<name>A0AA90TVX2_9BACI</name>
<dbReference type="Proteomes" id="UP001178888">
    <property type="component" value="Unassembled WGS sequence"/>
</dbReference>
<proteinExistence type="predicted"/>
<reference evidence="1" key="1">
    <citation type="submission" date="2023-08" db="EMBL/GenBank/DDBJ databases">
        <title>Nitrogen cycling bacteria in agricultural field soils.</title>
        <authorList>
            <person name="Jang J."/>
        </authorList>
    </citation>
    <scope>NUCLEOTIDE SEQUENCE</scope>
    <source>
        <strain evidence="1">PS3-36</strain>
    </source>
</reference>
<evidence type="ECO:0000313" key="1">
    <source>
        <dbReference type="EMBL" id="MDQ6598093.1"/>
    </source>
</evidence>
<sequence>MTNTESLMVLWLKHIEKCQVTQTNWNAAISSWELRNEDDIKKLMAIMSKFFLKNFQLNLYESPITPLLFLQQGNIEVLGLKINSSATNIYGVSITHDKSSFDSGNFLGPLEEIIKKMIRTALLTIGYFNISNANIIFAEPKINKNLYESLLNVISGLNNIFESMGYDFTFELIVNGNYKEIVFEPVIKLTKAANDSSELFSKNVQMSQTSSIRSDNNTTTKIGKFIRIEFEKLMDNGLLTEEIVHNLCDNNYSKEILDLRFPMLKRYNDKQSLVEQRLVKGNGRYYSHVYYINGQKYLLTNDWYEKNRGKLLMWINKIKTRK</sequence>
<protein>
    <submittedName>
        <fullName evidence="1">Uncharacterized protein</fullName>
    </submittedName>
</protein>
<comment type="caution">
    <text evidence="1">The sequence shown here is derived from an EMBL/GenBank/DDBJ whole genome shotgun (WGS) entry which is preliminary data.</text>
</comment>
<accession>A0AA90TVX2</accession>
<dbReference type="AlphaFoldDB" id="A0AA90TVX2"/>